<dbReference type="EMBL" id="UXUI01009376">
    <property type="protein sequence ID" value="VDD93587.1"/>
    <property type="molecule type" value="Genomic_DNA"/>
</dbReference>
<evidence type="ECO:0000313" key="4">
    <source>
        <dbReference type="WBParaSite" id="EVEC_0000888601-mRNA-1"/>
    </source>
</evidence>
<proteinExistence type="predicted"/>
<dbReference type="Proteomes" id="UP000274131">
    <property type="component" value="Unassembled WGS sequence"/>
</dbReference>
<keyword evidence="3" id="KW-1185">Reference proteome</keyword>
<keyword evidence="1" id="KW-1133">Transmembrane helix</keyword>
<evidence type="ECO:0000313" key="2">
    <source>
        <dbReference type="EMBL" id="VDD93587.1"/>
    </source>
</evidence>
<gene>
    <name evidence="2" type="ORF">EVEC_LOCUS8338</name>
</gene>
<keyword evidence="1" id="KW-0472">Membrane</keyword>
<reference evidence="2 3" key="2">
    <citation type="submission" date="2018-10" db="EMBL/GenBank/DDBJ databases">
        <authorList>
            <consortium name="Pathogen Informatics"/>
        </authorList>
    </citation>
    <scope>NUCLEOTIDE SEQUENCE [LARGE SCALE GENOMIC DNA]</scope>
</reference>
<organism evidence="4">
    <name type="scientific">Enterobius vermicularis</name>
    <name type="common">Human pinworm</name>
    <dbReference type="NCBI Taxonomy" id="51028"/>
    <lineage>
        <taxon>Eukaryota</taxon>
        <taxon>Metazoa</taxon>
        <taxon>Ecdysozoa</taxon>
        <taxon>Nematoda</taxon>
        <taxon>Chromadorea</taxon>
        <taxon>Rhabditida</taxon>
        <taxon>Spirurina</taxon>
        <taxon>Oxyuridomorpha</taxon>
        <taxon>Oxyuroidea</taxon>
        <taxon>Oxyuridae</taxon>
        <taxon>Enterobius</taxon>
    </lineage>
</organism>
<feature type="transmembrane region" description="Helical" evidence="1">
    <location>
        <begin position="51"/>
        <end position="72"/>
    </location>
</feature>
<evidence type="ECO:0000256" key="1">
    <source>
        <dbReference type="SAM" id="Phobius"/>
    </source>
</evidence>
<dbReference type="AlphaFoldDB" id="A0A0N4VE06"/>
<evidence type="ECO:0000313" key="3">
    <source>
        <dbReference type="Proteomes" id="UP000274131"/>
    </source>
</evidence>
<protein>
    <submittedName>
        <fullName evidence="4">APP_amyloid domain-containing protein</fullName>
    </submittedName>
</protein>
<keyword evidence="1" id="KW-0812">Transmembrane</keyword>
<reference evidence="4" key="1">
    <citation type="submission" date="2017-02" db="UniProtKB">
        <authorList>
            <consortium name="WormBaseParasite"/>
        </authorList>
    </citation>
    <scope>IDENTIFICATION</scope>
</reference>
<name>A0A0N4VE06_ENTVE</name>
<sequence length="158" mass="18121">MQDGFLFLWSQKQMRKKVNLTIVKQIDLFSDKSSEVADRESQEKMSGGSSWIYVPIVIVILVVLILSAIAFLRSRRVESRGKIGLPNPDIDNFERIENFGGYYQPIYETSRTTGERYSRRAYLLMQGQNEAVCSVPQYDAPQLILNENDLYQTAGYPP</sequence>
<accession>A0A0N4VE06</accession>
<dbReference type="WBParaSite" id="EVEC_0000888601-mRNA-1">
    <property type="protein sequence ID" value="EVEC_0000888601-mRNA-1"/>
    <property type="gene ID" value="EVEC_0000888601"/>
</dbReference>